<dbReference type="EMBL" id="CP023747">
    <property type="protein sequence ID" value="QEV40365.1"/>
    <property type="molecule type" value="Genomic_DNA"/>
</dbReference>
<reference evidence="3 5" key="2">
    <citation type="journal article" date="2016" name="Appl. Microbiol. Biotechnol.">
        <title>Exploiting the genome sequence of Streptomyces nodosus for enhanced antibiotic production.</title>
        <authorList>
            <person name="Sweeney P."/>
            <person name="Murphy C.D."/>
            <person name="Caffrey P."/>
        </authorList>
    </citation>
    <scope>NUCLEOTIDE SEQUENCE [LARGE SCALE GENOMIC DNA]</scope>
    <source>
        <strain evidence="3 5">ATCC 14899</strain>
    </source>
</reference>
<proteinExistence type="predicted"/>
<keyword evidence="5" id="KW-1185">Reference proteome</keyword>
<feature type="domain" description="M23ase beta-sheet core" evidence="2">
    <location>
        <begin position="85"/>
        <end position="187"/>
    </location>
</feature>
<dbReference type="STRING" id="40318.SNOD_18715"/>
<evidence type="ECO:0000313" key="4">
    <source>
        <dbReference type="EMBL" id="QEV40365.1"/>
    </source>
</evidence>
<dbReference type="KEGG" id="snq:CP978_19040"/>
<dbReference type="Proteomes" id="UP000325763">
    <property type="component" value="Chromosome"/>
</dbReference>
<organism evidence="3 5">
    <name type="scientific">Streptomyces nodosus</name>
    <dbReference type="NCBI Taxonomy" id="40318"/>
    <lineage>
        <taxon>Bacteria</taxon>
        <taxon>Bacillati</taxon>
        <taxon>Actinomycetota</taxon>
        <taxon>Actinomycetes</taxon>
        <taxon>Kitasatosporales</taxon>
        <taxon>Streptomycetaceae</taxon>
        <taxon>Streptomyces</taxon>
    </lineage>
</organism>
<dbReference type="OrthoDB" id="5244067at2"/>
<dbReference type="FunFam" id="2.70.70.10:FF:000013">
    <property type="entry name" value="Peptidase family M23"/>
    <property type="match status" value="1"/>
</dbReference>
<evidence type="ECO:0000259" key="2">
    <source>
        <dbReference type="Pfam" id="PF01551"/>
    </source>
</evidence>
<dbReference type="EMBL" id="CP009313">
    <property type="protein sequence ID" value="AJE41831.1"/>
    <property type="molecule type" value="Genomic_DNA"/>
</dbReference>
<gene>
    <name evidence="4" type="ORF">CP978_19040</name>
    <name evidence="3" type="ORF">SNOD_18715</name>
</gene>
<dbReference type="AlphaFoldDB" id="A0A0B5DN04"/>
<dbReference type="InterPro" id="IPR016047">
    <property type="entry name" value="M23ase_b-sheet_dom"/>
</dbReference>
<dbReference type="SUPFAM" id="SSF51261">
    <property type="entry name" value="Duplicated hybrid motif"/>
    <property type="match status" value="1"/>
</dbReference>
<dbReference type="InterPro" id="IPR050570">
    <property type="entry name" value="Cell_wall_metabolism_enzyme"/>
</dbReference>
<dbReference type="Pfam" id="PF01551">
    <property type="entry name" value="Peptidase_M23"/>
    <property type="match status" value="1"/>
</dbReference>
<keyword evidence="1" id="KW-0732">Signal</keyword>
<name>A0A0B5DN04_9ACTN</name>
<dbReference type="Proteomes" id="UP000031526">
    <property type="component" value="Chromosome"/>
</dbReference>
<dbReference type="HOGENOM" id="CLU_029425_12_2_11"/>
<dbReference type="RefSeq" id="WP_043442660.1">
    <property type="nucleotide sequence ID" value="NZ_CP009313.1"/>
</dbReference>
<evidence type="ECO:0000313" key="3">
    <source>
        <dbReference type="EMBL" id="AJE41831.1"/>
    </source>
</evidence>
<dbReference type="Gene3D" id="2.70.70.10">
    <property type="entry name" value="Glucose Permease (Domain IIA)"/>
    <property type="match status" value="1"/>
</dbReference>
<feature type="chain" id="PRO_5041521562" evidence="1">
    <location>
        <begin position="20"/>
        <end position="198"/>
    </location>
</feature>
<protein>
    <submittedName>
        <fullName evidence="3 4">Peptidase</fullName>
    </submittedName>
</protein>
<feature type="signal peptide" evidence="1">
    <location>
        <begin position="1"/>
        <end position="19"/>
    </location>
</feature>
<sequence length="198" mass="19952">MSKYALSFSSRTSRLRVRAAVLAAGIGAVALGAGGTAASGTTAAHTPAHTVAAAPVAATTTWAHPVKSYALSAGFNQAGGMWRSTHSGQDFAVPSGTNVVAVHGGTIVKAGGNGAGDGPAYGNAIVIKHPSGMYTQYAHLSRIDVRVGQTVTTGQHIALSGNTGNSSGPHLHFEVRTTPNYGSAVDPLAFLRGKGLHI</sequence>
<dbReference type="CDD" id="cd12797">
    <property type="entry name" value="M23_peptidase"/>
    <property type="match status" value="1"/>
</dbReference>
<evidence type="ECO:0000313" key="5">
    <source>
        <dbReference type="Proteomes" id="UP000031526"/>
    </source>
</evidence>
<dbReference type="InterPro" id="IPR011055">
    <property type="entry name" value="Dup_hybrid_motif"/>
</dbReference>
<dbReference type="PANTHER" id="PTHR21666">
    <property type="entry name" value="PEPTIDASE-RELATED"/>
    <property type="match status" value="1"/>
</dbReference>
<reference evidence="4 6" key="3">
    <citation type="submission" date="2017-09" db="EMBL/GenBank/DDBJ databases">
        <title>Streptomyces genome completion.</title>
        <authorList>
            <person name="Lee N."/>
            <person name="Cho B.-K."/>
        </authorList>
    </citation>
    <scope>NUCLEOTIDE SEQUENCE [LARGE SCALE GENOMIC DNA]</scope>
    <source>
        <strain evidence="4 6">ATCC 14899</strain>
    </source>
</reference>
<reference evidence="5" key="1">
    <citation type="submission" date="2014-09" db="EMBL/GenBank/DDBJ databases">
        <title>Sequence of the Streptomyces nodosus genome.</title>
        <authorList>
            <person name="Sweeney P."/>
            <person name="Stephens N."/>
            <person name="Murphy C."/>
            <person name="Caffrey P."/>
        </authorList>
    </citation>
    <scope>NUCLEOTIDE SEQUENCE [LARGE SCALE GENOMIC DNA]</scope>
    <source>
        <strain evidence="5">ATCC 14899</strain>
    </source>
</reference>
<evidence type="ECO:0000313" key="6">
    <source>
        <dbReference type="Proteomes" id="UP000325763"/>
    </source>
</evidence>
<evidence type="ECO:0000256" key="1">
    <source>
        <dbReference type="SAM" id="SignalP"/>
    </source>
</evidence>
<dbReference type="GO" id="GO:0004222">
    <property type="term" value="F:metalloendopeptidase activity"/>
    <property type="evidence" value="ECO:0007669"/>
    <property type="project" value="TreeGrafter"/>
</dbReference>
<accession>A0A0B5DN04</accession>
<dbReference type="PANTHER" id="PTHR21666:SF270">
    <property type="entry name" value="MUREIN HYDROLASE ACTIVATOR ENVC"/>
    <property type="match status" value="1"/>
</dbReference>